<evidence type="ECO:0000256" key="4">
    <source>
        <dbReference type="ARBA" id="ARBA00023136"/>
    </source>
</evidence>
<feature type="transmembrane region" description="Helical" evidence="6">
    <location>
        <begin position="49"/>
        <end position="70"/>
    </location>
</feature>
<keyword evidence="2 6" id="KW-0812">Transmembrane</keyword>
<dbReference type="Proteomes" id="UP001320245">
    <property type="component" value="Unassembled WGS sequence"/>
</dbReference>
<keyword evidence="4 6" id="KW-0472">Membrane</keyword>
<keyword evidence="3 6" id="KW-1133">Transmembrane helix</keyword>
<dbReference type="EMBL" id="JAJSPL020000009">
    <property type="protein sequence ID" value="KAK7745062.1"/>
    <property type="molecule type" value="Genomic_DNA"/>
</dbReference>
<dbReference type="GO" id="GO:0016020">
    <property type="term" value="C:membrane"/>
    <property type="evidence" value="ECO:0007669"/>
    <property type="project" value="UniProtKB-SubCell"/>
</dbReference>
<accession>A0AAN9UED8</accession>
<reference evidence="8 9" key="1">
    <citation type="journal article" date="2023" name="PLoS ONE">
        <title>Cytospora paraplurivora sp. nov. isolated from orchards with fruit tree decline syndrome in Ontario, Canada.</title>
        <authorList>
            <person name="Ilyukhin E."/>
            <person name="Nguyen H.D.T."/>
            <person name="Castle A.J."/>
            <person name="Ellouze W."/>
        </authorList>
    </citation>
    <scope>NUCLEOTIDE SEQUENCE [LARGE SCALE GENOMIC DNA]</scope>
    <source>
        <strain evidence="8 9">FDS-564</strain>
    </source>
</reference>
<feature type="transmembrane region" description="Helical" evidence="6">
    <location>
        <begin position="250"/>
        <end position="270"/>
    </location>
</feature>
<sequence>MSSEADISPEYTGYQLEAFVAVFTPLCTIAVALRFYARSLVVSKYDAGDWLIIAALVGQYVAGGIAIGSVKKAGVGLHAAYLAETDPEKVTTFLKYLVVMSTWYATTESLAKLAVCLMYKRIFPQRPVHIIINITIAVLIGASLGGGLADLFGCTPFSAHWGNAEEQAAYCVNTEALFVWGSFPNIVTDAILLIVPIPSVWKLHVSAGMRAGLIITFLVGSIGIITSILRFIAFYNKNSFTDATYNGTSLIIWTVCEPGVYLIAACLLVYRPLLDKLGIPMITNKSSRGNSDGPSGLFARRKPAKAEVSADTKDITLRTIGGTPYDRKIVGGKFAQLNNSDERLFRKHGGITARTDIEVAWEAEAV</sequence>
<dbReference type="AlphaFoldDB" id="A0AAN9UED8"/>
<evidence type="ECO:0000256" key="5">
    <source>
        <dbReference type="ARBA" id="ARBA00038359"/>
    </source>
</evidence>
<evidence type="ECO:0000256" key="2">
    <source>
        <dbReference type="ARBA" id="ARBA00022692"/>
    </source>
</evidence>
<evidence type="ECO:0000313" key="9">
    <source>
        <dbReference type="Proteomes" id="UP001320245"/>
    </source>
</evidence>
<dbReference type="InterPro" id="IPR049326">
    <property type="entry name" value="Rhodopsin_dom_fungi"/>
</dbReference>
<feature type="transmembrane region" description="Helical" evidence="6">
    <location>
        <begin position="18"/>
        <end position="37"/>
    </location>
</feature>
<name>A0AAN9UED8_9PEZI</name>
<keyword evidence="9" id="KW-1185">Reference proteome</keyword>
<gene>
    <name evidence="8" type="primary">BA17B</name>
    <name evidence="8" type="ORF">SLS53_003297</name>
</gene>
<evidence type="ECO:0000256" key="3">
    <source>
        <dbReference type="ARBA" id="ARBA00022989"/>
    </source>
</evidence>
<evidence type="ECO:0000259" key="7">
    <source>
        <dbReference type="Pfam" id="PF20684"/>
    </source>
</evidence>
<dbReference type="PANTHER" id="PTHR33048">
    <property type="entry name" value="PTH11-LIKE INTEGRAL MEMBRANE PROTEIN (AFU_ORTHOLOGUE AFUA_5G11245)"/>
    <property type="match status" value="1"/>
</dbReference>
<protein>
    <submittedName>
        <fullName evidence="8">Polyenoic acids biosynthesis protein cluster protein Ba17b</fullName>
    </submittedName>
</protein>
<comment type="subcellular location">
    <subcellularLocation>
        <location evidence="1">Membrane</location>
        <topology evidence="1">Multi-pass membrane protein</topology>
    </subcellularLocation>
</comment>
<comment type="similarity">
    <text evidence="5">Belongs to the SAT4 family.</text>
</comment>
<feature type="domain" description="Rhodopsin" evidence="7">
    <location>
        <begin position="33"/>
        <end position="275"/>
    </location>
</feature>
<feature type="transmembrane region" description="Helical" evidence="6">
    <location>
        <begin position="96"/>
        <end position="118"/>
    </location>
</feature>
<dbReference type="Pfam" id="PF20684">
    <property type="entry name" value="Fung_rhodopsin"/>
    <property type="match status" value="1"/>
</dbReference>
<evidence type="ECO:0000256" key="1">
    <source>
        <dbReference type="ARBA" id="ARBA00004141"/>
    </source>
</evidence>
<comment type="caution">
    <text evidence="8">The sequence shown here is derived from an EMBL/GenBank/DDBJ whole genome shotgun (WGS) entry which is preliminary data.</text>
</comment>
<evidence type="ECO:0000256" key="6">
    <source>
        <dbReference type="SAM" id="Phobius"/>
    </source>
</evidence>
<proteinExistence type="inferred from homology"/>
<organism evidence="8 9">
    <name type="scientific">Cytospora paraplurivora</name>
    <dbReference type="NCBI Taxonomy" id="2898453"/>
    <lineage>
        <taxon>Eukaryota</taxon>
        <taxon>Fungi</taxon>
        <taxon>Dikarya</taxon>
        <taxon>Ascomycota</taxon>
        <taxon>Pezizomycotina</taxon>
        <taxon>Sordariomycetes</taxon>
        <taxon>Sordariomycetidae</taxon>
        <taxon>Diaporthales</taxon>
        <taxon>Cytosporaceae</taxon>
        <taxon>Cytospora</taxon>
    </lineage>
</organism>
<evidence type="ECO:0000313" key="8">
    <source>
        <dbReference type="EMBL" id="KAK7745062.1"/>
    </source>
</evidence>
<feature type="transmembrane region" description="Helical" evidence="6">
    <location>
        <begin position="183"/>
        <end position="201"/>
    </location>
</feature>
<feature type="transmembrane region" description="Helical" evidence="6">
    <location>
        <begin position="213"/>
        <end position="235"/>
    </location>
</feature>
<dbReference type="PANTHER" id="PTHR33048:SF47">
    <property type="entry name" value="INTEGRAL MEMBRANE PROTEIN-RELATED"/>
    <property type="match status" value="1"/>
</dbReference>
<feature type="transmembrane region" description="Helical" evidence="6">
    <location>
        <begin position="130"/>
        <end position="149"/>
    </location>
</feature>
<dbReference type="InterPro" id="IPR052337">
    <property type="entry name" value="SAT4-like"/>
</dbReference>